<dbReference type="PANTHER" id="PTHR14269:SF17">
    <property type="entry name" value="HALOACID DEHALOGENASE-LIKE HYDROLASE DOMAIN-CONTAINING 5"/>
    <property type="match status" value="1"/>
</dbReference>
<dbReference type="Pfam" id="PF13344">
    <property type="entry name" value="Hydrolase_6"/>
    <property type="match status" value="1"/>
</dbReference>
<reference evidence="5" key="1">
    <citation type="submission" date="2025-08" db="UniProtKB">
        <authorList>
            <consortium name="RefSeq"/>
        </authorList>
    </citation>
    <scope>IDENTIFICATION</scope>
</reference>
<protein>
    <recommendedName>
        <fullName evidence="3">Haloacid dehalogenase-like hydrolase domain-containing 5</fullName>
    </recommendedName>
</protein>
<gene>
    <name evidence="5" type="primary">HDHD5</name>
</gene>
<dbReference type="NCBIfam" id="TIGR01460">
    <property type="entry name" value="HAD-SF-IIA"/>
    <property type="match status" value="1"/>
</dbReference>
<dbReference type="CTD" id="27440"/>
<dbReference type="GO" id="GO:0046474">
    <property type="term" value="P:glycerophospholipid biosynthetic process"/>
    <property type="evidence" value="ECO:0007669"/>
    <property type="project" value="TreeGrafter"/>
</dbReference>
<dbReference type="InterPro" id="IPR023214">
    <property type="entry name" value="HAD_sf"/>
</dbReference>
<dbReference type="AlphaFoldDB" id="A0A3Q0G4I4"/>
<dbReference type="InterPro" id="IPR050324">
    <property type="entry name" value="CDP-alcohol_PTase-I"/>
</dbReference>
<dbReference type="NCBIfam" id="TIGR01456">
    <property type="entry name" value="CECR5"/>
    <property type="match status" value="1"/>
</dbReference>
<dbReference type="SUPFAM" id="SSF56784">
    <property type="entry name" value="HAD-like"/>
    <property type="match status" value="1"/>
</dbReference>
<dbReference type="FunFam" id="3.40.50.1000:FF:000081">
    <property type="entry name" value="Haloacid dehalogenase like hydrolase domain containing 5"/>
    <property type="match status" value="1"/>
</dbReference>
<dbReference type="PANTHER" id="PTHR14269">
    <property type="entry name" value="CDP-DIACYLGLYCEROL--GLYCEROL-3-PHOSPHATE 3-PHOSPHATIDYLTRANSFERASE-RELATED"/>
    <property type="match status" value="1"/>
</dbReference>
<dbReference type="InterPro" id="IPR036412">
    <property type="entry name" value="HAD-like_sf"/>
</dbReference>
<dbReference type="RefSeq" id="XP_025054606.1">
    <property type="nucleotide sequence ID" value="XM_025198821.1"/>
</dbReference>
<evidence type="ECO:0000313" key="5">
    <source>
        <dbReference type="RefSeq" id="XP_025054606.1"/>
    </source>
</evidence>
<accession>A0A3Q0G4I4</accession>
<proteinExistence type="inferred from homology"/>
<dbReference type="GO" id="GO:0005739">
    <property type="term" value="C:mitochondrion"/>
    <property type="evidence" value="ECO:0007669"/>
    <property type="project" value="TreeGrafter"/>
</dbReference>
<dbReference type="InterPro" id="IPR006353">
    <property type="entry name" value="HAD-SF_hydro_IIA_CECR5"/>
</dbReference>
<keyword evidence="2" id="KW-0732">Signal</keyword>
<name>A0A3Q0G4I4_ALLSI</name>
<dbReference type="InterPro" id="IPR006357">
    <property type="entry name" value="HAD-SF_hydro_IIA"/>
</dbReference>
<evidence type="ECO:0000256" key="3">
    <source>
        <dbReference type="ARBA" id="ARBA00069384"/>
    </source>
</evidence>
<comment type="similarity">
    <text evidence="1">Belongs to the HAD-like hydrolase superfamily.</text>
</comment>
<keyword evidence="4" id="KW-1185">Reference proteome</keyword>
<evidence type="ECO:0000256" key="1">
    <source>
        <dbReference type="ARBA" id="ARBA00007958"/>
    </source>
</evidence>
<dbReference type="GeneID" id="102381963"/>
<evidence type="ECO:0000256" key="2">
    <source>
        <dbReference type="ARBA" id="ARBA00022729"/>
    </source>
</evidence>
<organism evidence="4 5">
    <name type="scientific">Alligator sinensis</name>
    <name type="common">Chinese alligator</name>
    <dbReference type="NCBI Taxonomy" id="38654"/>
    <lineage>
        <taxon>Eukaryota</taxon>
        <taxon>Metazoa</taxon>
        <taxon>Chordata</taxon>
        <taxon>Craniata</taxon>
        <taxon>Vertebrata</taxon>
        <taxon>Euteleostomi</taxon>
        <taxon>Archelosauria</taxon>
        <taxon>Archosauria</taxon>
        <taxon>Crocodylia</taxon>
        <taxon>Alligatoridae</taxon>
        <taxon>Alligatorinae</taxon>
        <taxon>Alligator</taxon>
    </lineage>
</organism>
<dbReference type="Gene3D" id="3.40.50.1000">
    <property type="entry name" value="HAD superfamily/HAD-like"/>
    <property type="match status" value="2"/>
</dbReference>
<evidence type="ECO:0000313" key="4">
    <source>
        <dbReference type="Proteomes" id="UP000189705"/>
    </source>
</evidence>
<dbReference type="Proteomes" id="UP000189705">
    <property type="component" value="Unplaced"/>
</dbReference>
<sequence>MALCCLVTVSKAAWRKWLPGAQRSIVPARAEGLWASLWRSSSSRGFAGRPPGITQTPTFGFLFDIDGVLVRGRHAIPAAREAFQKLTDSNGQLRVPVVFVTNAGNCFRHAKAQELSSALGLEVSPEQIILSHSPLRLFRQFHEKCVLVSGQGPIEENARNLGFQNVITIEALRKAYPLLDMVDQSRRPKELPPPTTDFPTIEGVILFGEPVRWETNLQLIIDVLLSNGNPGAELSAVPYPHIPVLACNMDLLWMAEAKMPRFGHGTFLLCLENIYRKVTGRELKYEALIGKPSIVTYHYAEYLIKQQAEKQGWESPIRRLYAVGEKALRAKQLPPLPQFQNLDVELSSTKESTNLETGGEQSEYLYRYTYRVWKYHFILQGMYEGNFLMSMCYLLHLK</sequence>